<dbReference type="PANTHER" id="PTHR13832">
    <property type="entry name" value="PROTEIN PHOSPHATASE 2C"/>
    <property type="match status" value="1"/>
</dbReference>
<dbReference type="InterPro" id="IPR015655">
    <property type="entry name" value="PP2C"/>
</dbReference>
<evidence type="ECO:0000313" key="3">
    <source>
        <dbReference type="Proteomes" id="UP000658514"/>
    </source>
</evidence>
<dbReference type="Proteomes" id="UP000658514">
    <property type="component" value="Unassembled WGS sequence"/>
</dbReference>
<dbReference type="Pfam" id="PF13240">
    <property type="entry name" value="Zn_Ribbon_1"/>
    <property type="match status" value="1"/>
</dbReference>
<protein>
    <submittedName>
        <fullName evidence="2">Protein phosphatase 2C domain-containing protein</fullName>
    </submittedName>
</protein>
<dbReference type="SMART" id="SM00332">
    <property type="entry name" value="PP2Cc"/>
    <property type="match status" value="1"/>
</dbReference>
<dbReference type="Gene3D" id="3.60.40.10">
    <property type="entry name" value="PPM-type phosphatase domain"/>
    <property type="match status" value="1"/>
</dbReference>
<name>A0ABR8A6E3_9CYAN</name>
<evidence type="ECO:0000313" key="2">
    <source>
        <dbReference type="EMBL" id="MBD2195560.1"/>
    </source>
</evidence>
<evidence type="ECO:0000259" key="1">
    <source>
        <dbReference type="PROSITE" id="PS51746"/>
    </source>
</evidence>
<dbReference type="SUPFAM" id="SSF81606">
    <property type="entry name" value="PP2C-like"/>
    <property type="match status" value="1"/>
</dbReference>
<proteinExistence type="predicted"/>
<feature type="domain" description="PPM-type phosphatase" evidence="1">
    <location>
        <begin position="75"/>
        <end position="320"/>
    </location>
</feature>
<dbReference type="CDD" id="cd00143">
    <property type="entry name" value="PP2Cc"/>
    <property type="match status" value="1"/>
</dbReference>
<dbReference type="InterPro" id="IPR001932">
    <property type="entry name" value="PPM-type_phosphatase-like_dom"/>
</dbReference>
<accession>A0ABR8A6E3</accession>
<reference evidence="2 3" key="1">
    <citation type="journal article" date="2020" name="ISME J.">
        <title>Comparative genomics reveals insights into cyanobacterial evolution and habitat adaptation.</title>
        <authorList>
            <person name="Chen M.Y."/>
            <person name="Teng W.K."/>
            <person name="Zhao L."/>
            <person name="Hu C.X."/>
            <person name="Zhou Y.K."/>
            <person name="Han B.P."/>
            <person name="Song L.R."/>
            <person name="Shu W.S."/>
        </authorList>
    </citation>
    <scope>NUCLEOTIDE SEQUENCE [LARGE SCALE GENOMIC DNA]</scope>
    <source>
        <strain evidence="2 3">FACHB-288</strain>
    </source>
</reference>
<dbReference type="PANTHER" id="PTHR13832:SF860">
    <property type="entry name" value="PROTEIN PHOSPHATASE PHPP"/>
    <property type="match status" value="1"/>
</dbReference>
<organism evidence="2 3">
    <name type="scientific">Calothrix parietina FACHB-288</name>
    <dbReference type="NCBI Taxonomy" id="2692896"/>
    <lineage>
        <taxon>Bacteria</taxon>
        <taxon>Bacillati</taxon>
        <taxon>Cyanobacteriota</taxon>
        <taxon>Cyanophyceae</taxon>
        <taxon>Nostocales</taxon>
        <taxon>Calotrichaceae</taxon>
        <taxon>Calothrix</taxon>
    </lineage>
</organism>
<dbReference type="PROSITE" id="PS51746">
    <property type="entry name" value="PPM_2"/>
    <property type="match status" value="1"/>
</dbReference>
<dbReference type="Pfam" id="PF13672">
    <property type="entry name" value="PP2C_2"/>
    <property type="match status" value="1"/>
</dbReference>
<dbReference type="EMBL" id="JACJQH010000011">
    <property type="protein sequence ID" value="MBD2195560.1"/>
    <property type="molecule type" value="Genomic_DNA"/>
</dbReference>
<gene>
    <name evidence="2" type="ORF">H6G24_08675</name>
</gene>
<comment type="caution">
    <text evidence="2">The sequence shown here is derived from an EMBL/GenBank/DDBJ whole genome shotgun (WGS) entry which is preliminary data.</text>
</comment>
<dbReference type="InterPro" id="IPR036457">
    <property type="entry name" value="PPM-type-like_dom_sf"/>
</dbReference>
<dbReference type="SMART" id="SM00331">
    <property type="entry name" value="PP2C_SIG"/>
    <property type="match status" value="1"/>
</dbReference>
<keyword evidence="3" id="KW-1185">Reference proteome</keyword>
<sequence length="320" mass="34025">MMQCPKCGASVLVGDKFCEECGTPLTASKPPTNTQGCEKCGAGIEAIDTDGYCSNCGFRREAKKSDRIEIIINSQLAGVSDRGLRHHRNEDFLALHQINDSQVNILVVCDGVSSAEQPDLAARNAAETAAGKLAHVWQSGEKPELAIKSAFAAALDSVCNIPCISGVNSDPPSTTIVAAIVYNRTVTIGWLGDSRAYWISGKASQQLTRDDSWLYEVVAAGEMSEAEARKSPQAHAITRWLGADAVADATPSIVNFTIPESGYLLLCSDGLWNYAPKAEELAQLVARSPGKDAMSVSRSLVEFARQGGGHDNITVAVLAL</sequence>
<dbReference type="InterPro" id="IPR026870">
    <property type="entry name" value="Zinc_ribbon_dom"/>
</dbReference>